<dbReference type="PROSITE" id="PS00893">
    <property type="entry name" value="NUDIX_BOX"/>
    <property type="match status" value="1"/>
</dbReference>
<evidence type="ECO:0000313" key="4">
    <source>
        <dbReference type="EMBL" id="SMX32337.1"/>
    </source>
</evidence>
<keyword evidence="5" id="KW-1185">Reference proteome</keyword>
<evidence type="ECO:0000313" key="5">
    <source>
        <dbReference type="Proteomes" id="UP000202922"/>
    </source>
</evidence>
<dbReference type="SUPFAM" id="SSF55811">
    <property type="entry name" value="Nudix"/>
    <property type="match status" value="1"/>
</dbReference>
<dbReference type="InterPro" id="IPR020084">
    <property type="entry name" value="NUDIX_hydrolase_CS"/>
</dbReference>
<dbReference type="Gene3D" id="3.90.79.10">
    <property type="entry name" value="Nucleoside Triphosphate Pyrophosphohydrolase"/>
    <property type="match status" value="1"/>
</dbReference>
<name>A0A238JQ95_9RHOB</name>
<dbReference type="GO" id="GO:0016787">
    <property type="term" value="F:hydrolase activity"/>
    <property type="evidence" value="ECO:0007669"/>
    <property type="project" value="UniProtKB-KW"/>
</dbReference>
<sequence>MIRVKALGLHWRNGRLLASEVYDDAGKLKGVRPLGGSVEFGEPAHVAVLREFKEELGLDVVIRGQPLVMENLYAHEGSAGHEVLFIFEVTFPAGAFDGQERVEFYEDSGAACVAHWYDLNDLDRDDGPELFPAGLKALLINPSCQQP</sequence>
<feature type="domain" description="Nudix hydrolase" evidence="3">
    <location>
        <begin position="33"/>
        <end position="125"/>
    </location>
</feature>
<dbReference type="EMBL" id="FXYE01000001">
    <property type="protein sequence ID" value="SMX32337.1"/>
    <property type="molecule type" value="Genomic_DNA"/>
</dbReference>
<accession>A0A238JQ95</accession>
<dbReference type="CDD" id="cd04688">
    <property type="entry name" value="NUDIX_Hydrolase"/>
    <property type="match status" value="1"/>
</dbReference>
<evidence type="ECO:0000256" key="1">
    <source>
        <dbReference type="ARBA" id="ARBA00001946"/>
    </source>
</evidence>
<dbReference type="Proteomes" id="UP000202922">
    <property type="component" value="Unassembled WGS sequence"/>
</dbReference>
<gene>
    <name evidence="4" type="ORF">COL8621_00788</name>
</gene>
<dbReference type="AlphaFoldDB" id="A0A238JQ95"/>
<reference evidence="5" key="1">
    <citation type="submission" date="2017-05" db="EMBL/GenBank/DDBJ databases">
        <authorList>
            <person name="Rodrigo-Torres L."/>
            <person name="Arahal R. D."/>
            <person name="Lucena T."/>
        </authorList>
    </citation>
    <scope>NUCLEOTIDE SEQUENCE [LARGE SCALE GENOMIC DNA]</scope>
    <source>
        <strain evidence="5">CECT 8621</strain>
    </source>
</reference>
<proteinExistence type="predicted"/>
<evidence type="ECO:0000259" key="3">
    <source>
        <dbReference type="Pfam" id="PF00293"/>
    </source>
</evidence>
<dbReference type="InterPro" id="IPR015797">
    <property type="entry name" value="NUDIX_hydrolase-like_dom_sf"/>
</dbReference>
<comment type="cofactor">
    <cofactor evidence="1">
        <name>Mg(2+)</name>
        <dbReference type="ChEBI" id="CHEBI:18420"/>
    </cofactor>
</comment>
<organism evidence="4 5">
    <name type="scientific">Actibacterium lipolyticum</name>
    <dbReference type="NCBI Taxonomy" id="1524263"/>
    <lineage>
        <taxon>Bacteria</taxon>
        <taxon>Pseudomonadati</taxon>
        <taxon>Pseudomonadota</taxon>
        <taxon>Alphaproteobacteria</taxon>
        <taxon>Rhodobacterales</taxon>
        <taxon>Roseobacteraceae</taxon>
        <taxon>Actibacterium</taxon>
    </lineage>
</organism>
<protein>
    <submittedName>
        <fullName evidence="4">NUDIX domain protein</fullName>
    </submittedName>
</protein>
<keyword evidence="2" id="KW-0378">Hydrolase</keyword>
<evidence type="ECO:0000256" key="2">
    <source>
        <dbReference type="ARBA" id="ARBA00022801"/>
    </source>
</evidence>
<dbReference type="Pfam" id="PF00293">
    <property type="entry name" value="NUDIX"/>
    <property type="match status" value="1"/>
</dbReference>
<dbReference type="InterPro" id="IPR000086">
    <property type="entry name" value="NUDIX_hydrolase_dom"/>
</dbReference>